<dbReference type="Gramene" id="Pp3c17_11600V3.1">
    <property type="protein sequence ID" value="Pp3c17_11600V3.1"/>
    <property type="gene ID" value="Pp3c17_11600"/>
</dbReference>
<evidence type="ECO:0000313" key="1">
    <source>
        <dbReference type="EMBL" id="PNR36090.1"/>
    </source>
</evidence>
<gene>
    <name evidence="1" type="ORF">PHYPA_021940</name>
</gene>
<dbReference type="Proteomes" id="UP000006727">
    <property type="component" value="Chromosome 17"/>
</dbReference>
<accession>A0A2K1J3J0</accession>
<dbReference type="InParanoid" id="A0A2K1J3J0"/>
<dbReference type="EMBL" id="ABEU02000017">
    <property type="protein sequence ID" value="PNR36090.1"/>
    <property type="molecule type" value="Genomic_DNA"/>
</dbReference>
<organism evidence="1">
    <name type="scientific">Physcomitrium patens</name>
    <name type="common">Spreading-leaved earth moss</name>
    <name type="synonym">Physcomitrella patens</name>
    <dbReference type="NCBI Taxonomy" id="3218"/>
    <lineage>
        <taxon>Eukaryota</taxon>
        <taxon>Viridiplantae</taxon>
        <taxon>Streptophyta</taxon>
        <taxon>Embryophyta</taxon>
        <taxon>Bryophyta</taxon>
        <taxon>Bryophytina</taxon>
        <taxon>Bryopsida</taxon>
        <taxon>Funariidae</taxon>
        <taxon>Funariales</taxon>
        <taxon>Funariaceae</taxon>
        <taxon>Physcomitrium</taxon>
    </lineage>
</organism>
<dbReference type="AlphaFoldDB" id="A0A2K1J3J0"/>
<sequence length="54" mass="6026">MSPLGLVDFCIISRFGSHGRSRTDFDRPEGVDMRREPVRLSKNGLTRTNCPSGC</sequence>
<keyword evidence="3" id="KW-1185">Reference proteome</keyword>
<proteinExistence type="predicted"/>
<protein>
    <submittedName>
        <fullName evidence="1 2">Uncharacterized protein</fullName>
    </submittedName>
</protein>
<evidence type="ECO:0000313" key="3">
    <source>
        <dbReference type="Proteomes" id="UP000006727"/>
    </source>
</evidence>
<reference evidence="1 3" key="1">
    <citation type="journal article" date="2008" name="Science">
        <title>The Physcomitrella genome reveals evolutionary insights into the conquest of land by plants.</title>
        <authorList>
            <person name="Rensing S."/>
            <person name="Lang D."/>
            <person name="Zimmer A."/>
            <person name="Terry A."/>
            <person name="Salamov A."/>
            <person name="Shapiro H."/>
            <person name="Nishiyama T."/>
            <person name="Perroud P.-F."/>
            <person name="Lindquist E."/>
            <person name="Kamisugi Y."/>
            <person name="Tanahashi T."/>
            <person name="Sakakibara K."/>
            <person name="Fujita T."/>
            <person name="Oishi K."/>
            <person name="Shin-I T."/>
            <person name="Kuroki Y."/>
            <person name="Toyoda A."/>
            <person name="Suzuki Y."/>
            <person name="Hashimoto A."/>
            <person name="Yamaguchi K."/>
            <person name="Sugano A."/>
            <person name="Kohara Y."/>
            <person name="Fujiyama A."/>
            <person name="Anterola A."/>
            <person name="Aoki S."/>
            <person name="Ashton N."/>
            <person name="Barbazuk W.B."/>
            <person name="Barker E."/>
            <person name="Bennetzen J."/>
            <person name="Bezanilla M."/>
            <person name="Blankenship R."/>
            <person name="Cho S.H."/>
            <person name="Dutcher S."/>
            <person name="Estelle M."/>
            <person name="Fawcett J.A."/>
            <person name="Gundlach H."/>
            <person name="Hanada K."/>
            <person name="Heyl A."/>
            <person name="Hicks K.A."/>
            <person name="Hugh J."/>
            <person name="Lohr M."/>
            <person name="Mayer K."/>
            <person name="Melkozernov A."/>
            <person name="Murata T."/>
            <person name="Nelson D."/>
            <person name="Pils B."/>
            <person name="Prigge M."/>
            <person name="Reiss B."/>
            <person name="Renner T."/>
            <person name="Rombauts S."/>
            <person name="Rushton P."/>
            <person name="Sanderfoot A."/>
            <person name="Schween G."/>
            <person name="Shiu S.-H."/>
            <person name="Stueber K."/>
            <person name="Theodoulou F.L."/>
            <person name="Tu H."/>
            <person name="Van de Peer Y."/>
            <person name="Verrier P.J."/>
            <person name="Waters E."/>
            <person name="Wood A."/>
            <person name="Yang L."/>
            <person name="Cove D."/>
            <person name="Cuming A."/>
            <person name="Hasebe M."/>
            <person name="Lucas S."/>
            <person name="Mishler D.B."/>
            <person name="Reski R."/>
            <person name="Grigoriev I."/>
            <person name="Quatrano R.S."/>
            <person name="Boore J.L."/>
        </authorList>
    </citation>
    <scope>NUCLEOTIDE SEQUENCE [LARGE SCALE GENOMIC DNA]</scope>
    <source>
        <strain evidence="2 3">cv. Gransden 2004</strain>
    </source>
</reference>
<reference evidence="2" key="3">
    <citation type="submission" date="2020-12" db="UniProtKB">
        <authorList>
            <consortium name="EnsemblPlants"/>
        </authorList>
    </citation>
    <scope>IDENTIFICATION</scope>
</reference>
<reference evidence="1 3" key="2">
    <citation type="journal article" date="2018" name="Plant J.">
        <title>The Physcomitrella patens chromosome-scale assembly reveals moss genome structure and evolution.</title>
        <authorList>
            <person name="Lang D."/>
            <person name="Ullrich K.K."/>
            <person name="Murat F."/>
            <person name="Fuchs J."/>
            <person name="Jenkins J."/>
            <person name="Haas F.B."/>
            <person name="Piednoel M."/>
            <person name="Gundlach H."/>
            <person name="Van Bel M."/>
            <person name="Meyberg R."/>
            <person name="Vives C."/>
            <person name="Morata J."/>
            <person name="Symeonidi A."/>
            <person name="Hiss M."/>
            <person name="Muchero W."/>
            <person name="Kamisugi Y."/>
            <person name="Saleh O."/>
            <person name="Blanc G."/>
            <person name="Decker E.L."/>
            <person name="van Gessel N."/>
            <person name="Grimwood J."/>
            <person name="Hayes R.D."/>
            <person name="Graham S.W."/>
            <person name="Gunter L.E."/>
            <person name="McDaniel S.F."/>
            <person name="Hoernstein S.N.W."/>
            <person name="Larsson A."/>
            <person name="Li F.W."/>
            <person name="Perroud P.F."/>
            <person name="Phillips J."/>
            <person name="Ranjan P."/>
            <person name="Rokshar D.S."/>
            <person name="Rothfels C.J."/>
            <person name="Schneider L."/>
            <person name="Shu S."/>
            <person name="Stevenson D.W."/>
            <person name="Thummler F."/>
            <person name="Tillich M."/>
            <person name="Villarreal Aguilar J.C."/>
            <person name="Widiez T."/>
            <person name="Wong G.K."/>
            <person name="Wymore A."/>
            <person name="Zhang Y."/>
            <person name="Zimmer A.D."/>
            <person name="Quatrano R.S."/>
            <person name="Mayer K.F.X."/>
            <person name="Goodstein D."/>
            <person name="Casacuberta J.M."/>
            <person name="Vandepoele K."/>
            <person name="Reski R."/>
            <person name="Cuming A.C."/>
            <person name="Tuskan G.A."/>
            <person name="Maumus F."/>
            <person name="Salse J."/>
            <person name="Schmutz J."/>
            <person name="Rensing S.A."/>
        </authorList>
    </citation>
    <scope>NUCLEOTIDE SEQUENCE [LARGE SCALE GENOMIC DNA]</scope>
    <source>
        <strain evidence="2 3">cv. Gransden 2004</strain>
    </source>
</reference>
<evidence type="ECO:0000313" key="2">
    <source>
        <dbReference type="EnsemblPlants" id="Pp3c17_11600V3.1"/>
    </source>
</evidence>
<dbReference type="EnsemblPlants" id="Pp3c17_11600V3.1">
    <property type="protein sequence ID" value="Pp3c17_11600V3.1"/>
    <property type="gene ID" value="Pp3c17_11600"/>
</dbReference>
<name>A0A2K1J3J0_PHYPA</name>